<keyword evidence="1" id="KW-0812">Transmembrane</keyword>
<keyword evidence="2" id="KW-0732">Signal</keyword>
<evidence type="ECO:0000313" key="4">
    <source>
        <dbReference type="Proteomes" id="UP000295497"/>
    </source>
</evidence>
<feature type="transmembrane region" description="Helical" evidence="1">
    <location>
        <begin position="222"/>
        <end position="244"/>
    </location>
</feature>
<proteinExistence type="predicted"/>
<evidence type="ECO:0000256" key="1">
    <source>
        <dbReference type="SAM" id="Phobius"/>
    </source>
</evidence>
<evidence type="ECO:0008006" key="5">
    <source>
        <dbReference type="Google" id="ProtNLM"/>
    </source>
</evidence>
<dbReference type="EMBL" id="CP012672">
    <property type="protein sequence ID" value="AUX28550.1"/>
    <property type="molecule type" value="Genomic_DNA"/>
</dbReference>
<evidence type="ECO:0000256" key="2">
    <source>
        <dbReference type="SAM" id="SignalP"/>
    </source>
</evidence>
<gene>
    <name evidence="3" type="ORF">SOCE836_006230</name>
</gene>
<dbReference type="Proteomes" id="UP000295497">
    <property type="component" value="Chromosome"/>
</dbReference>
<sequence length="332" mass="35042">MSRISQLGLGLCIAAALLIFSSTGRAEPTKAPEREPVEGAVARLRAQANAAQAEGRFAESRDMWQAIWGMERSQVAACNIGALSYRIGDAPAAVRWLSLCKEIMRPPSTPEERELYESRLFDLARARQLVGEIRIALPAGASCTIDGEPVTIERDKLIPVNPGRHTIAATLNGAAVRVDVDVRRGELRDVRLDVPAPALRPTAPRAPALASAPPASRLRTGLILGGAAASTLFLALGGGLMIVAHEAEMSRNETARSVGGNNCLRLIAPECKRAARYEDTMFMAREFGAASFIAGGVLAAGTLGIALFTEASPSPRAEVTASASGIALRGAW</sequence>
<evidence type="ECO:0000313" key="3">
    <source>
        <dbReference type="EMBL" id="AUX28550.1"/>
    </source>
</evidence>
<accession>A0A4P2QFB7</accession>
<organism evidence="3 4">
    <name type="scientific">Sorangium cellulosum</name>
    <name type="common">Polyangium cellulosum</name>
    <dbReference type="NCBI Taxonomy" id="56"/>
    <lineage>
        <taxon>Bacteria</taxon>
        <taxon>Pseudomonadati</taxon>
        <taxon>Myxococcota</taxon>
        <taxon>Polyangia</taxon>
        <taxon>Polyangiales</taxon>
        <taxon>Polyangiaceae</taxon>
        <taxon>Sorangium</taxon>
    </lineage>
</organism>
<reference evidence="3 4" key="1">
    <citation type="submission" date="2015-09" db="EMBL/GenBank/DDBJ databases">
        <title>Sorangium comparison.</title>
        <authorList>
            <person name="Zaburannyi N."/>
            <person name="Bunk B."/>
            <person name="Overmann J."/>
            <person name="Mueller R."/>
        </authorList>
    </citation>
    <scope>NUCLEOTIDE SEQUENCE [LARGE SCALE GENOMIC DNA]</scope>
    <source>
        <strain evidence="3 4">So ce836</strain>
    </source>
</reference>
<keyword evidence="1" id="KW-0472">Membrane</keyword>
<keyword evidence="1" id="KW-1133">Transmembrane helix</keyword>
<feature type="signal peptide" evidence="2">
    <location>
        <begin position="1"/>
        <end position="26"/>
    </location>
</feature>
<feature type="transmembrane region" description="Helical" evidence="1">
    <location>
        <begin position="287"/>
        <end position="308"/>
    </location>
</feature>
<feature type="chain" id="PRO_5020471684" description="PEGA domain-containing protein" evidence="2">
    <location>
        <begin position="27"/>
        <end position="332"/>
    </location>
</feature>
<name>A0A4P2QFB7_SORCE</name>
<dbReference type="AlphaFoldDB" id="A0A4P2QFB7"/>
<protein>
    <recommendedName>
        <fullName evidence="5">PEGA domain-containing protein</fullName>
    </recommendedName>
</protein>